<dbReference type="eggNOG" id="COG0124">
    <property type="taxonomic scope" value="Bacteria"/>
</dbReference>
<evidence type="ECO:0000313" key="1">
    <source>
        <dbReference type="EMBL" id="EHR59750.1"/>
    </source>
</evidence>
<dbReference type="STRING" id="882082.SaccyDRAFT_0827"/>
<dbReference type="Proteomes" id="UP000002791">
    <property type="component" value="Chromosome"/>
</dbReference>
<keyword evidence="2" id="KW-1185">Reference proteome</keyword>
<evidence type="ECO:0000313" key="2">
    <source>
        <dbReference type="Proteomes" id="UP000002791"/>
    </source>
</evidence>
<dbReference type="RefSeq" id="WP_005453848.1">
    <property type="nucleotide sequence ID" value="NZ_CM001440.1"/>
</dbReference>
<dbReference type="AlphaFoldDB" id="H5XJK0"/>
<organism evidence="1 2">
    <name type="scientific">Saccharomonospora cyanea NA-134</name>
    <dbReference type="NCBI Taxonomy" id="882082"/>
    <lineage>
        <taxon>Bacteria</taxon>
        <taxon>Bacillati</taxon>
        <taxon>Actinomycetota</taxon>
        <taxon>Actinomycetes</taxon>
        <taxon>Pseudonocardiales</taxon>
        <taxon>Pseudonocardiaceae</taxon>
        <taxon>Saccharomonospora</taxon>
    </lineage>
</organism>
<evidence type="ECO:0008006" key="3">
    <source>
        <dbReference type="Google" id="ProtNLM"/>
    </source>
</evidence>
<accession>H5XJK0</accession>
<protein>
    <recommendedName>
        <fullName evidence="3">Transaldolase</fullName>
    </recommendedName>
</protein>
<proteinExistence type="predicted"/>
<name>H5XJK0_9PSEU</name>
<reference evidence="1 2" key="1">
    <citation type="submission" date="2011-11" db="EMBL/GenBank/DDBJ databases">
        <title>The Noncontiguous Finished sequence of Saccharomonospora cyanea NA-134.</title>
        <authorList>
            <consortium name="US DOE Joint Genome Institute"/>
            <person name="Lucas S."/>
            <person name="Han J."/>
            <person name="Lapidus A."/>
            <person name="Cheng J.-F."/>
            <person name="Goodwin L."/>
            <person name="Pitluck S."/>
            <person name="Peters L."/>
            <person name="Ovchinnikova G."/>
            <person name="Lu M."/>
            <person name="Detter J.C."/>
            <person name="Han C."/>
            <person name="Tapia R."/>
            <person name="Land M."/>
            <person name="Hauser L."/>
            <person name="Kyrpides N."/>
            <person name="Ivanova N."/>
            <person name="Pagani I."/>
            <person name="Brambilla E.-M."/>
            <person name="Klenk H.-P."/>
            <person name="Woyke T."/>
        </authorList>
    </citation>
    <scope>NUCLEOTIDE SEQUENCE [LARGE SCALE GENOMIC DNA]</scope>
    <source>
        <strain evidence="1 2">NA-134</strain>
    </source>
</reference>
<dbReference type="EMBL" id="CM001440">
    <property type="protein sequence ID" value="EHR59750.1"/>
    <property type="molecule type" value="Genomic_DNA"/>
</dbReference>
<dbReference type="HOGENOM" id="CLU_058236_0_0_11"/>
<sequence>MRGPELRLDVGGTGAEVTAAVSAAGTERSPIPRFARLLCDDAAMFPPGLAPLPEAVPAHVRHTSAPYGELVGPLVVAASVLDELTPLLPVGGDPVELVVTLPEGPARVRDVLAGVADLPVRLRALEVAVPESMAATELLTSLDGAAVGESVEVFVEVPRDARRAGLITALAATRYLAKFRTGGVRAELYPDVTELAEAVSAVVAAGVPFKATAGLHHAIRNTDPDTGFEQHGFLNLLLATHVAAQGADAGELAGVLADTDGEAVAERVRALDDAEVEAARTRFRSFGTCSITDPLHDLIGLGLLPPSLTENERTV</sequence>
<gene>
    <name evidence="1" type="ORF">SaccyDRAFT_0827</name>
</gene>